<dbReference type="SUPFAM" id="SSF53474">
    <property type="entry name" value="alpha/beta-Hydrolases"/>
    <property type="match status" value="1"/>
</dbReference>
<dbReference type="Proteomes" id="UP001054811">
    <property type="component" value="Chromosome"/>
</dbReference>
<dbReference type="PANTHER" id="PTHR33938">
    <property type="entry name" value="FERULOYL ESTERASE B-RELATED"/>
    <property type="match status" value="1"/>
</dbReference>
<feature type="compositionally biased region" description="Basic and acidic residues" evidence="8">
    <location>
        <begin position="438"/>
        <end position="453"/>
    </location>
</feature>
<evidence type="ECO:0000256" key="1">
    <source>
        <dbReference type="ARBA" id="ARBA00006249"/>
    </source>
</evidence>
<protein>
    <submittedName>
        <fullName evidence="10">Tannase/feruloyl esterase family alpha/beta hydrolase</fullName>
    </submittedName>
</protein>
<feature type="compositionally biased region" description="Basic residues" evidence="8">
    <location>
        <begin position="490"/>
        <end position="502"/>
    </location>
</feature>
<gene>
    <name evidence="10" type="ORF">L2X98_23895</name>
</gene>
<dbReference type="Pfam" id="PF07519">
    <property type="entry name" value="Tannase"/>
    <property type="match status" value="1"/>
</dbReference>
<evidence type="ECO:0000313" key="11">
    <source>
        <dbReference type="Proteomes" id="UP001054811"/>
    </source>
</evidence>
<proteinExistence type="inferred from homology"/>
<dbReference type="InterPro" id="IPR011118">
    <property type="entry name" value="Tannase/feruloyl_esterase"/>
</dbReference>
<evidence type="ECO:0000256" key="7">
    <source>
        <dbReference type="ARBA" id="ARBA00023157"/>
    </source>
</evidence>
<dbReference type="Gene3D" id="3.40.50.1820">
    <property type="entry name" value="alpha/beta hydrolase"/>
    <property type="match status" value="1"/>
</dbReference>
<keyword evidence="5 10" id="KW-0378">Hydrolase</keyword>
<evidence type="ECO:0000256" key="4">
    <source>
        <dbReference type="ARBA" id="ARBA00022729"/>
    </source>
</evidence>
<dbReference type="InterPro" id="IPR029058">
    <property type="entry name" value="AB_hydrolase_fold"/>
</dbReference>
<keyword evidence="2" id="KW-0719">Serine esterase</keyword>
<comment type="similarity">
    <text evidence="1">Belongs to the tannase family.</text>
</comment>
<dbReference type="PANTHER" id="PTHR33938:SF15">
    <property type="entry name" value="FERULOYL ESTERASE B-RELATED"/>
    <property type="match status" value="1"/>
</dbReference>
<evidence type="ECO:0000256" key="8">
    <source>
        <dbReference type="SAM" id="MobiDB-lite"/>
    </source>
</evidence>
<evidence type="ECO:0000256" key="6">
    <source>
        <dbReference type="ARBA" id="ARBA00022837"/>
    </source>
</evidence>
<feature type="chain" id="PRO_5047508869" evidence="9">
    <location>
        <begin position="30"/>
        <end position="518"/>
    </location>
</feature>
<keyword evidence="11" id="KW-1185">Reference proteome</keyword>
<keyword evidence="4 9" id="KW-0732">Signal</keyword>
<feature type="signal peptide" evidence="9">
    <location>
        <begin position="1"/>
        <end position="29"/>
    </location>
</feature>
<keyword evidence="3" id="KW-0479">Metal-binding</keyword>
<dbReference type="GO" id="GO:0016787">
    <property type="term" value="F:hydrolase activity"/>
    <property type="evidence" value="ECO:0007669"/>
    <property type="project" value="UniProtKB-KW"/>
</dbReference>
<evidence type="ECO:0000313" key="10">
    <source>
        <dbReference type="EMBL" id="UUT36116.1"/>
    </source>
</evidence>
<feature type="region of interest" description="Disordered" evidence="8">
    <location>
        <begin position="434"/>
        <end position="518"/>
    </location>
</feature>
<feature type="compositionally biased region" description="Basic residues" evidence="8">
    <location>
        <begin position="454"/>
        <end position="463"/>
    </location>
</feature>
<organism evidence="10 11">
    <name type="scientific">Microbacterium elymi</name>
    <dbReference type="NCBI Taxonomy" id="2909587"/>
    <lineage>
        <taxon>Bacteria</taxon>
        <taxon>Bacillati</taxon>
        <taxon>Actinomycetota</taxon>
        <taxon>Actinomycetes</taxon>
        <taxon>Micrococcales</taxon>
        <taxon>Microbacteriaceae</taxon>
        <taxon>Microbacterium</taxon>
    </lineage>
</organism>
<evidence type="ECO:0000256" key="3">
    <source>
        <dbReference type="ARBA" id="ARBA00022723"/>
    </source>
</evidence>
<keyword evidence="7" id="KW-1015">Disulfide bond</keyword>
<evidence type="ECO:0000256" key="5">
    <source>
        <dbReference type="ARBA" id="ARBA00022801"/>
    </source>
</evidence>
<feature type="region of interest" description="Disordered" evidence="8">
    <location>
        <begin position="30"/>
        <end position="54"/>
    </location>
</feature>
<keyword evidence="6" id="KW-0106">Calcium</keyword>
<evidence type="ECO:0000256" key="2">
    <source>
        <dbReference type="ARBA" id="ARBA00022487"/>
    </source>
</evidence>
<sequence length="518" mass="54688">MRTRLRSTALVAAAAATLLVGIGIGPAVSASTSPSGAHPGHSAHHDQRPVQAHPSGLEECAGLADFSYPNTTIDSVATVAAGVLSNGGEPIGAHCLVKGRMNERVSPVDGQTYAIGFEMRLPTAWSGRYLYQANGGIDGSVATAIGGVGGGESGLQMGMAVISSDAGHTGSQNPTFGLDPQARLDYGYQAVGTLTPMAKALVAAAYGRGPDVSYMTGGSNGGRHTMVGAARYADEYDGFLAVSPGFDLPQAAVAQLWGAQQWATVATEHDLNSAFTPAERQTVAQAILAACDRLDGLKDGMVQASQKCQRVFSVSRDVPTCDSERDGTCLTRAQKNVVATVFAGAKTSTGKKIYASFPYDPGLAQSGWAGWKFSSSISNRDPAAMGYVFTSPPDAPALDDFYDYALTVDIDRIAASIYQTSGIYTESAMQFMTPPQADETRHPARQRRQDDRHPRRGRRRLLAGRHSPVVRQPRQAVQGQGRTVRAVLRSARHGPCARRPGHRSVPGARGAHRLGRAR</sequence>
<evidence type="ECO:0000256" key="9">
    <source>
        <dbReference type="SAM" id="SignalP"/>
    </source>
</evidence>
<name>A0ABY5NM30_9MICO</name>
<reference evidence="10" key="1">
    <citation type="submission" date="2022-01" db="EMBL/GenBank/DDBJ databases">
        <title>Microbacterium eymi and Microbacterium rhizovicinus sp. nov., isolated from the rhizospheric soil of Elymus tsukushiensis, a plant native to the Dokdo Islands, Republic of Korea.</title>
        <authorList>
            <person name="Hwang Y.J."/>
        </authorList>
    </citation>
    <scope>NUCLEOTIDE SEQUENCE</scope>
    <source>
        <strain evidence="10">KUDC0405</strain>
    </source>
</reference>
<dbReference type="EMBL" id="CP091139">
    <property type="protein sequence ID" value="UUT36116.1"/>
    <property type="molecule type" value="Genomic_DNA"/>
</dbReference>
<accession>A0ABY5NM30</accession>